<evidence type="ECO:0000313" key="3">
    <source>
        <dbReference type="Proteomes" id="UP000244956"/>
    </source>
</evidence>
<name>A0A2U2BBM7_9BACT</name>
<keyword evidence="3" id="KW-1185">Reference proteome</keyword>
<accession>A0A2U2BBM7</accession>
<reference evidence="2 3" key="1">
    <citation type="submission" date="2018-05" db="EMBL/GenBank/DDBJ databases">
        <title>Marinilabilia rubrum sp. nov., isolated from saltern sediment.</title>
        <authorList>
            <person name="Zhang R."/>
        </authorList>
    </citation>
    <scope>NUCLEOTIDE SEQUENCE [LARGE SCALE GENOMIC DNA]</scope>
    <source>
        <strain evidence="2 3">WTE16</strain>
    </source>
</reference>
<organism evidence="2 3">
    <name type="scientific">Marinilabilia rubra</name>
    <dbReference type="NCBI Taxonomy" id="2162893"/>
    <lineage>
        <taxon>Bacteria</taxon>
        <taxon>Pseudomonadati</taxon>
        <taxon>Bacteroidota</taxon>
        <taxon>Bacteroidia</taxon>
        <taxon>Marinilabiliales</taxon>
        <taxon>Marinilabiliaceae</taxon>
        <taxon>Marinilabilia</taxon>
    </lineage>
</organism>
<sequence>MNSHEKYMEMAARLAEENIVNGGGPFSAVVVNEGKVIATGCNRVTDKHAPTAHAEVEAIRNVV</sequence>
<evidence type="ECO:0000259" key="1">
    <source>
        <dbReference type="PROSITE" id="PS51747"/>
    </source>
</evidence>
<dbReference type="EMBL" id="QEWP01000003">
    <property type="protein sequence ID" value="PWE00433.1"/>
    <property type="molecule type" value="Genomic_DNA"/>
</dbReference>
<dbReference type="InterPro" id="IPR016193">
    <property type="entry name" value="Cytidine_deaminase-like"/>
</dbReference>
<comment type="caution">
    <text evidence="2">The sequence shown here is derived from an EMBL/GenBank/DDBJ whole genome shotgun (WGS) entry which is preliminary data.</text>
</comment>
<dbReference type="InterPro" id="IPR002125">
    <property type="entry name" value="CMP_dCMP_dom"/>
</dbReference>
<dbReference type="Proteomes" id="UP000244956">
    <property type="component" value="Unassembled WGS sequence"/>
</dbReference>
<dbReference type="RefSeq" id="WP_109263472.1">
    <property type="nucleotide sequence ID" value="NZ_QEWP01000003.1"/>
</dbReference>
<dbReference type="OrthoDB" id="9802676at2"/>
<dbReference type="PROSITE" id="PS51747">
    <property type="entry name" value="CYT_DCMP_DEAMINASES_2"/>
    <property type="match status" value="1"/>
</dbReference>
<dbReference type="PANTHER" id="PTHR11079:SF161">
    <property type="entry name" value="CMP_DCMP-TYPE DEAMINASE DOMAIN-CONTAINING PROTEIN"/>
    <property type="match status" value="1"/>
</dbReference>
<dbReference type="SUPFAM" id="SSF53927">
    <property type="entry name" value="Cytidine deaminase-like"/>
    <property type="match status" value="1"/>
</dbReference>
<dbReference type="PANTHER" id="PTHR11079">
    <property type="entry name" value="CYTOSINE DEAMINASE FAMILY MEMBER"/>
    <property type="match status" value="1"/>
</dbReference>
<dbReference type="GO" id="GO:0006152">
    <property type="term" value="P:purine nucleoside catabolic process"/>
    <property type="evidence" value="ECO:0007669"/>
    <property type="project" value="TreeGrafter"/>
</dbReference>
<dbReference type="Pfam" id="PF00383">
    <property type="entry name" value="dCMP_cyt_deam_1"/>
    <property type="match status" value="1"/>
</dbReference>
<protein>
    <recommendedName>
        <fullName evidence="1">CMP/dCMP-type deaminase domain-containing protein</fullName>
    </recommendedName>
</protein>
<proteinExistence type="predicted"/>
<feature type="domain" description="CMP/dCMP-type deaminase" evidence="1">
    <location>
        <begin position="2"/>
        <end position="63"/>
    </location>
</feature>
<gene>
    <name evidence="2" type="ORF">DDZ16_05755</name>
</gene>
<dbReference type="GO" id="GO:0047974">
    <property type="term" value="F:guanosine deaminase activity"/>
    <property type="evidence" value="ECO:0007669"/>
    <property type="project" value="TreeGrafter"/>
</dbReference>
<evidence type="ECO:0000313" key="2">
    <source>
        <dbReference type="EMBL" id="PWE00433.1"/>
    </source>
</evidence>
<dbReference type="AlphaFoldDB" id="A0A2U2BBM7"/>
<dbReference type="Gene3D" id="3.40.140.10">
    <property type="entry name" value="Cytidine Deaminase, domain 2"/>
    <property type="match status" value="1"/>
</dbReference>